<reference evidence="11" key="1">
    <citation type="submission" date="2023-11" db="EMBL/GenBank/DDBJ databases">
        <authorList>
            <person name="De Vega J J."/>
            <person name="De Vega J J."/>
        </authorList>
    </citation>
    <scope>NUCLEOTIDE SEQUENCE</scope>
</reference>
<feature type="domain" description="TFIIS central" evidence="10">
    <location>
        <begin position="232"/>
        <end position="375"/>
    </location>
</feature>
<dbReference type="InterPro" id="IPR013083">
    <property type="entry name" value="Znf_RING/FYVE/PHD"/>
</dbReference>
<dbReference type="GO" id="GO:0001139">
    <property type="term" value="F:RNA polymerase II complex recruiting activity"/>
    <property type="evidence" value="ECO:0007669"/>
    <property type="project" value="TreeGrafter"/>
</dbReference>
<dbReference type="Proteomes" id="UP001295794">
    <property type="component" value="Unassembled WGS sequence"/>
</dbReference>
<keyword evidence="6" id="KW-0862">Zinc</keyword>
<sequence length="859" mass="95240">MSTRARTRAASNIKTAVSKSDTKTRSSVKLENETVLLSSKSKSKHVKSAVLFCLCRKGDDGSPMVNCSECDEWYHFSCVDLGEEVANDINVYICPPCASTTGLRTVMLWEGPEAVEEVGGDKPTHTAKKPRVTPLVVEERQSDESGDEGSEDEYVAERTKPSKRRTRRLSFSEDSESEASGTEKKHRRIRKAGSPTVAAKSGVKRKAAPRSTAAPPSKRKRESSSDANDDPARAFCLKKLEVVFQTIFNRYPYIGAVEKTTDELNDEEKTKVEQEAKLFAVELERCLYETYSEFDKQGRPSAGASYKDRFRMLQFNLSKEDRTVLHRRIASGDISPKEISLMSTTDLANEQTKESIKLAEKEALEHSILEKTLVPRAKITHKGLEDIEVDSVVLSREREAERQREQEERRQRELEARQRVRTASMSMPPESPITPITGNWMDVPHNLPSMPEAPETALGPDANEMSAEPEMNLADLINIDDELGPVEATANPPVESTAGEAVVAPTLSPTGNSPFANNTPSFDLDALWTEPNPTDSVASPPATDDRTDEAMEVDNEPDDKDFDMFLEEKDPSESLLAAFEAKPQVWTGKICMPIDSTIPQETRVAARQIGGRQIDHDSLLWKTLFPTDLLRIDGRVPTDKSAQFLLQTRMNSSKELVAASFSPVSEDGDSGFQTLMDFLIAKGRHGLVFPWGSRPKDYHPGKELYMVPLLSSDAIPDFMEVLDNFSLPTVRTSNYLIGIWVLNKNKLATPPPMPPPVMTPAPPAFPPPAIMEPSTLAFEVAALTPEQVRLMLQTLTNASLNPAPVPVPQPPQPQPQWGTGYPAPPPPPPHYGQQGQYGYHPRGNEARQPDSGWPRRRGY</sequence>
<dbReference type="GO" id="GO:0031564">
    <property type="term" value="P:transcription antitermination"/>
    <property type="evidence" value="ECO:0007669"/>
    <property type="project" value="TreeGrafter"/>
</dbReference>
<dbReference type="GO" id="GO:0006362">
    <property type="term" value="P:transcription elongation by RNA polymerase I"/>
    <property type="evidence" value="ECO:0007669"/>
    <property type="project" value="TreeGrafter"/>
</dbReference>
<dbReference type="InterPro" id="IPR003618">
    <property type="entry name" value="TFIIS_cen_dom"/>
</dbReference>
<feature type="region of interest" description="Disordered" evidence="8">
    <location>
        <begin position="801"/>
        <end position="859"/>
    </location>
</feature>
<keyword evidence="5 7" id="KW-0863">Zinc-finger</keyword>
<dbReference type="InterPro" id="IPR036575">
    <property type="entry name" value="TFIIS_cen_dom_sf"/>
</dbReference>
<feature type="region of interest" description="Disordered" evidence="8">
    <location>
        <begin position="397"/>
        <end position="435"/>
    </location>
</feature>
<dbReference type="SMART" id="SM00249">
    <property type="entry name" value="PHD"/>
    <property type="match status" value="1"/>
</dbReference>
<gene>
    <name evidence="11" type="ORF">MYCIT1_LOCUS10642</name>
</gene>
<dbReference type="GO" id="GO:0008270">
    <property type="term" value="F:zinc ion binding"/>
    <property type="evidence" value="ECO:0007669"/>
    <property type="project" value="UniProtKB-KW"/>
</dbReference>
<evidence type="ECO:0000256" key="3">
    <source>
        <dbReference type="ARBA" id="ARBA00021616"/>
    </source>
</evidence>
<evidence type="ECO:0000313" key="11">
    <source>
        <dbReference type="EMBL" id="CAK5267810.1"/>
    </source>
</evidence>
<dbReference type="GO" id="GO:0031440">
    <property type="term" value="P:regulation of mRNA 3'-end processing"/>
    <property type="evidence" value="ECO:0007669"/>
    <property type="project" value="TreeGrafter"/>
</dbReference>
<organism evidence="11 12">
    <name type="scientific">Mycena citricolor</name>
    <dbReference type="NCBI Taxonomy" id="2018698"/>
    <lineage>
        <taxon>Eukaryota</taxon>
        <taxon>Fungi</taxon>
        <taxon>Dikarya</taxon>
        <taxon>Basidiomycota</taxon>
        <taxon>Agaricomycotina</taxon>
        <taxon>Agaricomycetes</taxon>
        <taxon>Agaricomycetidae</taxon>
        <taxon>Agaricales</taxon>
        <taxon>Marasmiineae</taxon>
        <taxon>Mycenaceae</taxon>
        <taxon>Mycena</taxon>
    </lineage>
</organism>
<dbReference type="PROSITE" id="PS01359">
    <property type="entry name" value="ZF_PHD_1"/>
    <property type="match status" value="1"/>
</dbReference>
<dbReference type="InterPro" id="IPR001965">
    <property type="entry name" value="Znf_PHD"/>
</dbReference>
<dbReference type="SUPFAM" id="SSF57903">
    <property type="entry name" value="FYVE/PHD zinc finger"/>
    <property type="match status" value="1"/>
</dbReference>
<comment type="caution">
    <text evidence="11">The sequence shown here is derived from an EMBL/GenBank/DDBJ whole genome shotgun (WGS) entry which is preliminary data.</text>
</comment>
<evidence type="ECO:0000256" key="8">
    <source>
        <dbReference type="SAM" id="MobiDB-lite"/>
    </source>
</evidence>
<dbReference type="InterPro" id="IPR011011">
    <property type="entry name" value="Znf_FYVE_PHD"/>
</dbReference>
<feature type="domain" description="PHD-type" evidence="9">
    <location>
        <begin position="50"/>
        <end position="100"/>
    </location>
</feature>
<name>A0AAD2H346_9AGAR</name>
<dbReference type="InterPro" id="IPR019787">
    <property type="entry name" value="Znf_PHD-finger"/>
</dbReference>
<feature type="region of interest" description="Disordered" evidence="8">
    <location>
        <begin position="116"/>
        <end position="230"/>
    </location>
</feature>
<dbReference type="Pfam" id="PF07500">
    <property type="entry name" value="TFIIS_M"/>
    <property type="match status" value="1"/>
</dbReference>
<feature type="compositionally biased region" description="Pro residues" evidence="8">
    <location>
        <begin position="803"/>
        <end position="814"/>
    </location>
</feature>
<dbReference type="InterPro" id="IPR019786">
    <property type="entry name" value="Zinc_finger_PHD-type_CS"/>
</dbReference>
<comment type="similarity">
    <text evidence="2">Belongs to the BYE1 family.</text>
</comment>
<proteinExistence type="inferred from homology"/>
<dbReference type="InterPro" id="IPR012921">
    <property type="entry name" value="SPOC_C"/>
</dbReference>
<dbReference type="PROSITE" id="PS51321">
    <property type="entry name" value="TFIIS_CENTRAL"/>
    <property type="match status" value="1"/>
</dbReference>
<dbReference type="PANTHER" id="PTHR11477:SF11">
    <property type="entry name" value="TRANSCRIPTION FACTOR BYE1"/>
    <property type="match status" value="1"/>
</dbReference>
<evidence type="ECO:0000313" key="12">
    <source>
        <dbReference type="Proteomes" id="UP001295794"/>
    </source>
</evidence>
<feature type="compositionally biased region" description="Low complexity" evidence="8">
    <location>
        <begin position="831"/>
        <end position="841"/>
    </location>
</feature>
<comment type="function">
    <text evidence="1">Negative regulator of transcription elongation.</text>
</comment>
<evidence type="ECO:0000256" key="7">
    <source>
        <dbReference type="PROSITE-ProRule" id="PRU00146"/>
    </source>
</evidence>
<protein>
    <recommendedName>
        <fullName evidence="3">Transcription factor BYE1</fullName>
    </recommendedName>
</protein>
<dbReference type="Pfam" id="PF07744">
    <property type="entry name" value="SPOC"/>
    <property type="match status" value="1"/>
</dbReference>
<dbReference type="PROSITE" id="PS50016">
    <property type="entry name" value="ZF_PHD_2"/>
    <property type="match status" value="1"/>
</dbReference>
<keyword evidence="4" id="KW-0479">Metal-binding</keyword>
<dbReference type="Pfam" id="PF00628">
    <property type="entry name" value="PHD"/>
    <property type="match status" value="1"/>
</dbReference>
<evidence type="ECO:0000256" key="1">
    <source>
        <dbReference type="ARBA" id="ARBA00002311"/>
    </source>
</evidence>
<evidence type="ECO:0000259" key="10">
    <source>
        <dbReference type="PROSITE" id="PS51321"/>
    </source>
</evidence>
<dbReference type="SUPFAM" id="SSF46942">
    <property type="entry name" value="Elongation factor TFIIS domain 2"/>
    <property type="match status" value="1"/>
</dbReference>
<evidence type="ECO:0000259" key="9">
    <source>
        <dbReference type="PROSITE" id="PS50016"/>
    </source>
</evidence>
<feature type="compositionally biased region" description="Acidic residues" evidence="8">
    <location>
        <begin position="144"/>
        <end position="154"/>
    </location>
</feature>
<evidence type="ECO:0000256" key="5">
    <source>
        <dbReference type="ARBA" id="ARBA00022771"/>
    </source>
</evidence>
<dbReference type="GO" id="GO:0006368">
    <property type="term" value="P:transcription elongation by RNA polymerase II"/>
    <property type="evidence" value="ECO:0007669"/>
    <property type="project" value="TreeGrafter"/>
</dbReference>
<evidence type="ECO:0000256" key="4">
    <source>
        <dbReference type="ARBA" id="ARBA00022723"/>
    </source>
</evidence>
<dbReference type="CDD" id="cd21538">
    <property type="entry name" value="SPOC_TFIIS"/>
    <property type="match status" value="1"/>
</dbReference>
<evidence type="ECO:0000256" key="6">
    <source>
        <dbReference type="ARBA" id="ARBA00022833"/>
    </source>
</evidence>
<accession>A0AAD2H346</accession>
<evidence type="ECO:0000256" key="2">
    <source>
        <dbReference type="ARBA" id="ARBA00011050"/>
    </source>
</evidence>
<dbReference type="PANTHER" id="PTHR11477">
    <property type="entry name" value="TRANSCRIPTION FACTOR S-II ZINC FINGER DOMAIN-CONTAINING PROTEIN"/>
    <property type="match status" value="1"/>
</dbReference>
<keyword evidence="12" id="KW-1185">Reference proteome</keyword>
<dbReference type="SMART" id="SM00510">
    <property type="entry name" value="TFS2M"/>
    <property type="match status" value="1"/>
</dbReference>
<dbReference type="AlphaFoldDB" id="A0AAD2H346"/>
<dbReference type="EMBL" id="CAVNYO010000135">
    <property type="protein sequence ID" value="CAK5267810.1"/>
    <property type="molecule type" value="Genomic_DNA"/>
</dbReference>
<dbReference type="GO" id="GO:0005634">
    <property type="term" value="C:nucleus"/>
    <property type="evidence" value="ECO:0007669"/>
    <property type="project" value="TreeGrafter"/>
</dbReference>
<feature type="compositionally biased region" description="Basic and acidic residues" evidence="8">
    <location>
        <begin position="397"/>
        <end position="418"/>
    </location>
</feature>
<dbReference type="Gene3D" id="3.30.40.10">
    <property type="entry name" value="Zinc/RING finger domain, C3HC4 (zinc finger)"/>
    <property type="match status" value="1"/>
</dbReference>
<dbReference type="Gene3D" id="1.10.472.30">
    <property type="entry name" value="Transcription elongation factor S-II, central domain"/>
    <property type="match status" value="1"/>
</dbReference>
<dbReference type="GO" id="GO:0000977">
    <property type="term" value="F:RNA polymerase II transcription regulatory region sequence-specific DNA binding"/>
    <property type="evidence" value="ECO:0007669"/>
    <property type="project" value="TreeGrafter"/>
</dbReference>